<proteinExistence type="predicted"/>
<protein>
    <submittedName>
        <fullName evidence="1">Uncharacterized protein</fullName>
    </submittedName>
</protein>
<gene>
    <name evidence="1" type="ORF">LCGC14_1618040</name>
</gene>
<organism evidence="1">
    <name type="scientific">marine sediment metagenome</name>
    <dbReference type="NCBI Taxonomy" id="412755"/>
    <lineage>
        <taxon>unclassified sequences</taxon>
        <taxon>metagenomes</taxon>
        <taxon>ecological metagenomes</taxon>
    </lineage>
</organism>
<comment type="caution">
    <text evidence="1">The sequence shown here is derived from an EMBL/GenBank/DDBJ whole genome shotgun (WGS) entry which is preliminary data.</text>
</comment>
<sequence>MAKSKIGTTDKLDTPQISQAIEALISMYKVQRGSFERRWYDNNFFDDGLHFRFISRKTGKIIDQSTGASLVTPKRAIPKASRQIRGIANLLLSLDLHPAVYPEKIAVANFKPPTEQVGADGQSQLISDPQYLEALKVAKQTAQRIGHWNEEEWKTQEMNDKLTLMAILAAKHSISYLQVWPDAVREAIRTQVYDAFDIYLNGTLNEIYDSPAIIKAVPMLISEI</sequence>
<dbReference type="AlphaFoldDB" id="A0A0F9KLW5"/>
<name>A0A0F9KLW5_9ZZZZ</name>
<dbReference type="EMBL" id="LAZR01013188">
    <property type="protein sequence ID" value="KKM23158.1"/>
    <property type="molecule type" value="Genomic_DNA"/>
</dbReference>
<evidence type="ECO:0000313" key="1">
    <source>
        <dbReference type="EMBL" id="KKM23158.1"/>
    </source>
</evidence>
<reference evidence="1" key="1">
    <citation type="journal article" date="2015" name="Nature">
        <title>Complex archaea that bridge the gap between prokaryotes and eukaryotes.</title>
        <authorList>
            <person name="Spang A."/>
            <person name="Saw J.H."/>
            <person name="Jorgensen S.L."/>
            <person name="Zaremba-Niedzwiedzka K."/>
            <person name="Martijn J."/>
            <person name="Lind A.E."/>
            <person name="van Eijk R."/>
            <person name="Schleper C."/>
            <person name="Guy L."/>
            <person name="Ettema T.J."/>
        </authorList>
    </citation>
    <scope>NUCLEOTIDE SEQUENCE</scope>
</reference>
<accession>A0A0F9KLW5</accession>